<dbReference type="Pfam" id="PF04426">
    <property type="entry name" value="Bul1_C"/>
    <property type="match status" value="1"/>
</dbReference>
<proteinExistence type="predicted"/>
<feature type="domain" description="Bul1 N-terminal" evidence="1">
    <location>
        <begin position="174"/>
        <end position="224"/>
    </location>
</feature>
<accession>E5A1U1</accession>
<dbReference type="eggNOG" id="ENOG502QSAC">
    <property type="taxonomic scope" value="Eukaryota"/>
</dbReference>
<dbReference type="InterPro" id="IPR039634">
    <property type="entry name" value="Bul1-like"/>
</dbReference>
<dbReference type="HOGENOM" id="CLU_032323_1_0_1"/>
<dbReference type="OrthoDB" id="2283785at2759"/>
<name>E5A1U1_LEPMJ</name>
<gene>
    <name evidence="3" type="ORF">LEMA_P090670.1</name>
</gene>
<dbReference type="InterPro" id="IPR007519">
    <property type="entry name" value="Bul1_N"/>
</dbReference>
<protein>
    <submittedName>
        <fullName evidence="3">Predicted protein</fullName>
    </submittedName>
</protein>
<dbReference type="VEuPathDB" id="FungiDB:LEMA_P090670.1"/>
<reference evidence="4" key="1">
    <citation type="journal article" date="2011" name="Nat. Commun.">
        <title>Effector diversification within compartments of the Leptosphaeria maculans genome affected by Repeat-Induced Point mutations.</title>
        <authorList>
            <person name="Rouxel T."/>
            <person name="Grandaubert J."/>
            <person name="Hane J.K."/>
            <person name="Hoede C."/>
            <person name="van de Wouw A.P."/>
            <person name="Couloux A."/>
            <person name="Dominguez V."/>
            <person name="Anthouard V."/>
            <person name="Bally P."/>
            <person name="Bourras S."/>
            <person name="Cozijnsen A.J."/>
            <person name="Ciuffetti L.M."/>
            <person name="Degrave A."/>
            <person name="Dilmaghani A."/>
            <person name="Duret L."/>
            <person name="Fudal I."/>
            <person name="Goodwin S.B."/>
            <person name="Gout L."/>
            <person name="Glaser N."/>
            <person name="Linglin J."/>
            <person name="Kema G.H.J."/>
            <person name="Lapalu N."/>
            <person name="Lawrence C.B."/>
            <person name="May K."/>
            <person name="Meyer M."/>
            <person name="Ollivier B."/>
            <person name="Poulain J."/>
            <person name="Schoch C.L."/>
            <person name="Simon A."/>
            <person name="Spatafora J.W."/>
            <person name="Stachowiak A."/>
            <person name="Turgeon B.G."/>
            <person name="Tyler B.M."/>
            <person name="Vincent D."/>
            <person name="Weissenbach J."/>
            <person name="Amselem J."/>
            <person name="Quesneville H."/>
            <person name="Oliver R.P."/>
            <person name="Wincker P."/>
            <person name="Balesdent M.-H."/>
            <person name="Howlett B.J."/>
        </authorList>
    </citation>
    <scope>NUCLEOTIDE SEQUENCE [LARGE SCALE GENOMIC DNA]</scope>
    <source>
        <strain evidence="4">JN3 / isolate v23.1.3 / race Av1-4-5-6-7-8</strain>
    </source>
</reference>
<dbReference type="PANTHER" id="PTHR31904:SF1">
    <property type="entry name" value="BYPASS OF STOP CODON PROTEIN 5-RELATED"/>
    <property type="match status" value="1"/>
</dbReference>
<dbReference type="PANTHER" id="PTHR31904">
    <property type="entry name" value="BYPASS OF STOP CODON PROTEIN 5-RELATED"/>
    <property type="match status" value="1"/>
</dbReference>
<dbReference type="AlphaFoldDB" id="E5A1U1"/>
<dbReference type="EMBL" id="FP929132">
    <property type="protein sequence ID" value="CBX97658.1"/>
    <property type="molecule type" value="Genomic_DNA"/>
</dbReference>
<evidence type="ECO:0000259" key="2">
    <source>
        <dbReference type="Pfam" id="PF04426"/>
    </source>
</evidence>
<dbReference type="OMA" id="FHSCLMS"/>
<dbReference type="Gene3D" id="2.60.40.640">
    <property type="match status" value="1"/>
</dbReference>
<keyword evidence="4" id="KW-1185">Reference proteome</keyword>
<sequence>MPRVIEVVSPLCTLTVQHLPSRARKDGCPARDIVANIGYYFPASAFHHSALEQIYHFPGTSVLSQSSTMRQMGNQIGYKVRNLAHYGQPTIAIDLVDSHGPRRVIPSYSTMDAIQGIVTITAPHDIRFEDIDIAFVGTSQAFVDRVTTAPMVSGRGDAQHRFLVLRQPIADSDFPSPRIFERDRAYKFPFTFIIPSQLLPRACSHKVVSDHVHDVHCLLPPSLGDPDLAGFGGSLLDDLAPEMSKIVYAVKVRIAHTRGSEGLMVLAEKMKKIRVKPALAEQPPLNIDNSLEYRPREEKIIRKGIFKGRLGTLTAKTAQPRPLFIPGARTTDNEPISTMSKIVIRFDPSEDNHGPPKLSSLATKIKVSTFYASAARQSFPSQLALGFDLSQGLYAESILLSDLCIASVQWEEHGPNSDPITEDFIRRDSGISDCSLVSNAERCFPTGILPPSKDYQQGRFYTTEILVPVTLPMNKSFVPTFHSCLISRTYTLGLKLSVNGSTISLKVPVQICAQGSKTGIENARARSIEEAAHRESTDIFLPQRMVSTRVDAQGSSVVDARDELPPEYAAWAAPSTRYRTSVAAGARV</sequence>
<organism evidence="4">
    <name type="scientific">Leptosphaeria maculans (strain JN3 / isolate v23.1.3 / race Av1-4-5-6-7-8)</name>
    <name type="common">Blackleg fungus</name>
    <name type="synonym">Phoma lingam</name>
    <dbReference type="NCBI Taxonomy" id="985895"/>
    <lineage>
        <taxon>Eukaryota</taxon>
        <taxon>Fungi</taxon>
        <taxon>Dikarya</taxon>
        <taxon>Ascomycota</taxon>
        <taxon>Pezizomycotina</taxon>
        <taxon>Dothideomycetes</taxon>
        <taxon>Pleosporomycetidae</taxon>
        <taxon>Pleosporales</taxon>
        <taxon>Pleosporineae</taxon>
        <taxon>Leptosphaeriaceae</taxon>
        <taxon>Plenodomus</taxon>
        <taxon>Plenodomus lingam/Leptosphaeria maculans species complex</taxon>
    </lineage>
</organism>
<dbReference type="InterPro" id="IPR022794">
    <property type="entry name" value="Bul1_C"/>
</dbReference>
<evidence type="ECO:0000313" key="3">
    <source>
        <dbReference type="EMBL" id="CBX97658.1"/>
    </source>
</evidence>
<feature type="domain" description="Bul1 C-terminal" evidence="2">
    <location>
        <begin position="472"/>
        <end position="511"/>
    </location>
</feature>
<dbReference type="InParanoid" id="E5A1U1"/>
<evidence type="ECO:0000259" key="1">
    <source>
        <dbReference type="Pfam" id="PF04425"/>
    </source>
</evidence>
<dbReference type="Pfam" id="PF04425">
    <property type="entry name" value="Bul1_N"/>
    <property type="match status" value="1"/>
</dbReference>
<evidence type="ECO:0000313" key="4">
    <source>
        <dbReference type="Proteomes" id="UP000002668"/>
    </source>
</evidence>
<dbReference type="InterPro" id="IPR014752">
    <property type="entry name" value="Arrestin-like_C"/>
</dbReference>
<dbReference type="Proteomes" id="UP000002668">
    <property type="component" value="Genome"/>
</dbReference>
<dbReference type="STRING" id="985895.E5A1U1"/>